<keyword evidence="5" id="KW-0732">Signal</keyword>
<evidence type="ECO:0000256" key="7">
    <source>
        <dbReference type="ARBA" id="ARBA00023136"/>
    </source>
</evidence>
<dbReference type="Proteomes" id="UP000182987">
    <property type="component" value="Chromosome"/>
</dbReference>
<evidence type="ECO:0000256" key="8">
    <source>
        <dbReference type="ARBA" id="ARBA00023237"/>
    </source>
</evidence>
<dbReference type="PANTHER" id="PTHR47234">
    <property type="match status" value="1"/>
</dbReference>
<keyword evidence="4 9" id="KW-0812">Transmembrane</keyword>
<evidence type="ECO:0000256" key="6">
    <source>
        <dbReference type="ARBA" id="ARBA00023077"/>
    </source>
</evidence>
<dbReference type="Pfam" id="PF00593">
    <property type="entry name" value="TonB_dep_Rec_b-barrel"/>
    <property type="match status" value="1"/>
</dbReference>
<dbReference type="RefSeq" id="WP_046967083.1">
    <property type="nucleotide sequence ID" value="NZ_CP017480.1"/>
</dbReference>
<dbReference type="InterPro" id="IPR036942">
    <property type="entry name" value="Beta-barrel_TonB_sf"/>
</dbReference>
<keyword evidence="3 9" id="KW-1134">Transmembrane beta strand</keyword>
<dbReference type="Gene3D" id="2.40.170.20">
    <property type="entry name" value="TonB-dependent receptor, beta-barrel domain"/>
    <property type="match status" value="1"/>
</dbReference>
<evidence type="ECO:0000256" key="3">
    <source>
        <dbReference type="ARBA" id="ARBA00022452"/>
    </source>
</evidence>
<dbReference type="InterPro" id="IPR037066">
    <property type="entry name" value="Plug_dom_sf"/>
</dbReference>
<evidence type="ECO:0000256" key="2">
    <source>
        <dbReference type="ARBA" id="ARBA00022448"/>
    </source>
</evidence>
<gene>
    <name evidence="12" type="ORF">BJI69_14730</name>
</gene>
<comment type="subcellular location">
    <subcellularLocation>
        <location evidence="1 9">Cell outer membrane</location>
        <topology evidence="1 9">Multi-pass membrane protein</topology>
    </subcellularLocation>
</comment>
<keyword evidence="6 10" id="KW-0798">TonB box</keyword>
<keyword evidence="2 9" id="KW-0813">Transport</keyword>
<dbReference type="Gene3D" id="2.170.130.10">
    <property type="entry name" value="TonB-dependent receptor, plug domain"/>
    <property type="match status" value="1"/>
</dbReference>
<dbReference type="KEGG" id="lrz:BJI69_14730"/>
<keyword evidence="13" id="KW-1185">Reference proteome</keyword>
<reference evidence="13" key="1">
    <citation type="submission" date="2016-09" db="EMBL/GenBank/DDBJ databases">
        <authorList>
            <person name="Lysoe E."/>
        </authorList>
    </citation>
    <scope>NUCLEOTIDE SEQUENCE [LARGE SCALE GENOMIC DNA]</scope>
    <source>
        <strain evidence="13">LJ96T</strain>
    </source>
</reference>
<evidence type="ECO:0000256" key="11">
    <source>
        <dbReference type="RuleBase" id="RU003357"/>
    </source>
</evidence>
<dbReference type="PROSITE" id="PS52016">
    <property type="entry name" value="TONB_DEPENDENT_REC_3"/>
    <property type="match status" value="1"/>
</dbReference>
<evidence type="ECO:0000256" key="1">
    <source>
        <dbReference type="ARBA" id="ARBA00004571"/>
    </source>
</evidence>
<evidence type="ECO:0000256" key="10">
    <source>
        <dbReference type="PROSITE-ProRule" id="PRU10143"/>
    </source>
</evidence>
<dbReference type="PROSITE" id="PS00430">
    <property type="entry name" value="TONB_DEPENDENT_REC_1"/>
    <property type="match status" value="1"/>
</dbReference>
<dbReference type="InterPro" id="IPR039426">
    <property type="entry name" value="TonB-dep_rcpt-like"/>
</dbReference>
<proteinExistence type="inferred from homology"/>
<dbReference type="SUPFAM" id="SSF56935">
    <property type="entry name" value="Porins"/>
    <property type="match status" value="1"/>
</dbReference>
<evidence type="ECO:0000313" key="13">
    <source>
        <dbReference type="Proteomes" id="UP000182987"/>
    </source>
</evidence>
<dbReference type="CDD" id="cd01347">
    <property type="entry name" value="ligand_gated_channel"/>
    <property type="match status" value="1"/>
</dbReference>
<dbReference type="InterPro" id="IPR010916">
    <property type="entry name" value="TonB_box_CS"/>
</dbReference>
<evidence type="ECO:0000256" key="4">
    <source>
        <dbReference type="ARBA" id="ARBA00022692"/>
    </source>
</evidence>
<dbReference type="AlphaFoldDB" id="A0A0G9HIG7"/>
<evidence type="ECO:0000256" key="9">
    <source>
        <dbReference type="PROSITE-ProRule" id="PRU01360"/>
    </source>
</evidence>
<dbReference type="EMBL" id="CP017480">
    <property type="protein sequence ID" value="APG05026.1"/>
    <property type="molecule type" value="Genomic_DNA"/>
</dbReference>
<dbReference type="PATRIC" id="fig|1440763.5.peg.1248"/>
<organism evidence="12 13">
    <name type="scientific">Luteibacter rhizovicinus DSM 16549</name>
    <dbReference type="NCBI Taxonomy" id="1440763"/>
    <lineage>
        <taxon>Bacteria</taxon>
        <taxon>Pseudomonadati</taxon>
        <taxon>Pseudomonadota</taxon>
        <taxon>Gammaproteobacteria</taxon>
        <taxon>Lysobacterales</taxon>
        <taxon>Rhodanobacteraceae</taxon>
        <taxon>Luteibacter</taxon>
    </lineage>
</organism>
<dbReference type="Pfam" id="PF07715">
    <property type="entry name" value="Plug"/>
    <property type="match status" value="1"/>
</dbReference>
<keyword evidence="8 9" id="KW-0998">Cell outer membrane</keyword>
<evidence type="ECO:0000256" key="5">
    <source>
        <dbReference type="ARBA" id="ARBA00022729"/>
    </source>
</evidence>
<evidence type="ECO:0000313" key="12">
    <source>
        <dbReference type="EMBL" id="APG05026.1"/>
    </source>
</evidence>
<feature type="short sequence motif" description="TonB box" evidence="10">
    <location>
        <begin position="48"/>
        <end position="54"/>
    </location>
</feature>
<comment type="similarity">
    <text evidence="9 11">Belongs to the TonB-dependent receptor family.</text>
</comment>
<keyword evidence="7 9" id="KW-0472">Membrane</keyword>
<dbReference type="OrthoDB" id="9805434at2"/>
<dbReference type="InterPro" id="IPR012910">
    <property type="entry name" value="Plug_dom"/>
</dbReference>
<dbReference type="STRING" id="1440763.BJI69_14730"/>
<protein>
    <submittedName>
        <fullName evidence="12">Uncharacterized protein</fullName>
    </submittedName>
</protein>
<dbReference type="PANTHER" id="PTHR47234:SF3">
    <property type="entry name" value="SECRETIN_TONB SHORT N-TERMINAL DOMAIN-CONTAINING PROTEIN"/>
    <property type="match status" value="1"/>
</dbReference>
<name>A0A0G9HIG7_9GAMM</name>
<dbReference type="InterPro" id="IPR000531">
    <property type="entry name" value="Beta-barrel_TonB"/>
</dbReference>
<dbReference type="GO" id="GO:0009279">
    <property type="term" value="C:cell outer membrane"/>
    <property type="evidence" value="ECO:0007669"/>
    <property type="project" value="UniProtKB-SubCell"/>
</dbReference>
<accession>A0A0G9HIG7</accession>
<sequence>MFVLVPRRRTPLFIAVSLVLAASAAPVLAQDATPAAKPESAKASQLDTVIVTGTRSTERTVSSSLQPIDVITPQQLQQSGATQLTAALARLVPSLSFPQPTTISGAEVARPVTLRGLSPDQVLVLIDGKRQHSGAFLNLGGAIGRGSNPVDLNAIPISAIERIEVLRDGQSARYGSDAIGGVINVILKKGGEGGQVTAKFGGYDAGDGLQRQLSADTGFKLGDKGSIHAAIDTQNNDYTNRAGPDQTPAARGTTYNQKVYRLGDPGVQSNKVSLVGQYEFSKAAEVYFEALYRRDRDETASLYRHRGDSTNVIAIYPQGYLPVSIPIVNDTTLTAGLRGELGDGWHYDVSASHGSNEYDQRSHSINADWYKTFGYTPFFIQGADYKTNQQVGNVDISKEFSPSWLANPVSVSFGVEYLRQAYKVTPGDAVSQYGPNGGITGDLQGNWQRHDVSEYIDLETNLTDRFAVSLAGRHEQYSDFGGTTSGSLSGRFDFTPRVALRGSIGTGFRAPTLVQQHYADISQQLQDLGQGQVLVQSGTFPVDAKAASLLGAEKLKPEKSQSATLGLVLEPLTGWNVSVDAYWIKITNRINLSSNIPVNTPAVSAYLAANGVDANYQSIRYFTNAVDTRTRGLDFVSQYAFDFSNGDRLNTTVGWSYNENEVTKVKPNPEILDDLGVAVQRVERRERLGLLGDTNPRTKLDVGFDYLHGRWGGHANVQRYGNYTVYSNSGAALDQNFAHRWTLDLSADYTFDNWTFSAGADNAFNARPEQVKYANSTNGNFKYSLFSPLSWNGRYYYASVTYRWK</sequence>